<keyword evidence="2" id="KW-1133">Transmembrane helix</keyword>
<feature type="region of interest" description="Disordered" evidence="1">
    <location>
        <begin position="184"/>
        <end position="222"/>
    </location>
</feature>
<feature type="transmembrane region" description="Helical" evidence="2">
    <location>
        <begin position="36"/>
        <end position="55"/>
    </location>
</feature>
<sequence length="222" mass="24349">MRKTAVSATLLAAVFLILLSGNVTEASLSFVKLKNLAPITAGLPVVISYLAYSYMAQLADVTHLVYLHDQIIRIKYPDMYENDIEMFLAPPSSVLHRTFRLRVLLPGAVGQSYAWLAYFIPALSLLSGPAVLLFYSFRKIIRLEGLPRPLLIASVALTAVFALFAALELWLPITSRKRGWRPWGGLSRPGARIGPDSTEEKAGPPVRQGNSSARPLNSKSDA</sequence>
<dbReference type="Proteomes" id="UP000402241">
    <property type="component" value="Chromosome"/>
</dbReference>
<feature type="transmembrane region" description="Helical" evidence="2">
    <location>
        <begin position="115"/>
        <end position="137"/>
    </location>
</feature>
<dbReference type="AlphaFoldDB" id="A0AAJ2ZFZ4"/>
<name>A0AAJ2ZFZ4_9ACTN</name>
<evidence type="ECO:0000313" key="4">
    <source>
        <dbReference type="EMBL" id="QGL48966.1"/>
    </source>
</evidence>
<dbReference type="EMBL" id="JAAHBZ010000005">
    <property type="protein sequence ID" value="NES29025.1"/>
    <property type="molecule type" value="Genomic_DNA"/>
</dbReference>
<keyword evidence="5" id="KW-1185">Reference proteome</keyword>
<gene>
    <name evidence="3" type="ORF">G3561_15910</name>
    <name evidence="4" type="ORF">GCE86_19280</name>
</gene>
<protein>
    <submittedName>
        <fullName evidence="3">Uncharacterized protein</fullName>
    </submittedName>
</protein>
<proteinExistence type="predicted"/>
<dbReference type="RefSeq" id="WP_154228244.1">
    <property type="nucleotide sequence ID" value="NZ_CP045309.1"/>
</dbReference>
<evidence type="ECO:0000256" key="2">
    <source>
        <dbReference type="SAM" id="Phobius"/>
    </source>
</evidence>
<evidence type="ECO:0000313" key="6">
    <source>
        <dbReference type="Proteomes" id="UP000477779"/>
    </source>
</evidence>
<evidence type="ECO:0000256" key="1">
    <source>
        <dbReference type="SAM" id="MobiDB-lite"/>
    </source>
</evidence>
<dbReference type="EMBL" id="CP045309">
    <property type="protein sequence ID" value="QGL48966.1"/>
    <property type="molecule type" value="Genomic_DNA"/>
</dbReference>
<feature type="compositionally biased region" description="Polar residues" evidence="1">
    <location>
        <begin position="208"/>
        <end position="222"/>
    </location>
</feature>
<keyword evidence="2" id="KW-0812">Transmembrane</keyword>
<dbReference type="Proteomes" id="UP000477779">
    <property type="component" value="Unassembled WGS sequence"/>
</dbReference>
<reference evidence="3 6" key="2">
    <citation type="submission" date="2020-02" db="EMBL/GenBank/DDBJ databases">
        <title>WGS of Micromonospora spp. isolated from hot spring.</title>
        <authorList>
            <person name="Thawai C."/>
        </authorList>
    </citation>
    <scope>NUCLEOTIDE SEQUENCE [LARGE SCALE GENOMIC DNA]</scope>
    <source>
        <strain evidence="3 6">TMS7</strain>
    </source>
</reference>
<reference evidence="4 5" key="1">
    <citation type="submission" date="2019-10" db="EMBL/GenBank/DDBJ databases">
        <title>Genome Sequence of Micromonospora terminaliae DSM 101760.</title>
        <authorList>
            <person name="Guo L."/>
        </authorList>
    </citation>
    <scope>NUCLEOTIDE SEQUENCE [LARGE SCALE GENOMIC DNA]</scope>
    <source>
        <strain evidence="4 5">DSM 101760</strain>
    </source>
</reference>
<evidence type="ECO:0000313" key="3">
    <source>
        <dbReference type="EMBL" id="NES29025.1"/>
    </source>
</evidence>
<feature type="transmembrane region" description="Helical" evidence="2">
    <location>
        <begin position="149"/>
        <end position="171"/>
    </location>
</feature>
<evidence type="ECO:0000313" key="5">
    <source>
        <dbReference type="Proteomes" id="UP000402241"/>
    </source>
</evidence>
<organism evidence="3 6">
    <name type="scientific">Micromonospora terminaliae</name>
    <dbReference type="NCBI Taxonomy" id="1914461"/>
    <lineage>
        <taxon>Bacteria</taxon>
        <taxon>Bacillati</taxon>
        <taxon>Actinomycetota</taxon>
        <taxon>Actinomycetes</taxon>
        <taxon>Micromonosporales</taxon>
        <taxon>Micromonosporaceae</taxon>
        <taxon>Micromonospora</taxon>
    </lineage>
</organism>
<accession>A0AAJ2ZFZ4</accession>
<keyword evidence="2" id="KW-0472">Membrane</keyword>